<reference evidence="2" key="2">
    <citation type="submission" date="2021-02" db="EMBL/GenBank/DDBJ databases">
        <authorList>
            <person name="Bekaert M."/>
        </authorList>
    </citation>
    <scope>NUCLEOTIDE SEQUENCE</scope>
    <source>
        <strain evidence="2">IoA-00</strain>
    </source>
</reference>
<evidence type="ECO:0000313" key="4">
    <source>
        <dbReference type="Proteomes" id="UP000675881"/>
    </source>
</evidence>
<sequence length="158" mass="17805">MPKSRSSNSSGGTPSSGASKLCEECGASTSSRNHHCGGVDSPESVDSDHQNERRRSERVKREKPDYYDASEFEKKTRKQRVKSTKQGSPKKTHHRATLTWKKTGDEEVDEKDKKKRKRSRQRDSELSEELPPEKTLQCKVGLAEINRKLGGVMCQPGF</sequence>
<evidence type="ECO:0000313" key="3">
    <source>
        <dbReference type="EMBL" id="CDW22023.1"/>
    </source>
</evidence>
<feature type="region of interest" description="Disordered" evidence="1">
    <location>
        <begin position="1"/>
        <end position="133"/>
    </location>
</feature>
<dbReference type="EMBL" id="HG994585">
    <property type="protein sequence ID" value="CAF2980072.1"/>
    <property type="molecule type" value="Genomic_DNA"/>
</dbReference>
<protein>
    <submittedName>
        <fullName evidence="2">(salmon louse) hypothetical protein</fullName>
    </submittedName>
</protein>
<dbReference type="Proteomes" id="UP000675881">
    <property type="component" value="Chromosome 6"/>
</dbReference>
<evidence type="ECO:0000256" key="1">
    <source>
        <dbReference type="SAM" id="MobiDB-lite"/>
    </source>
</evidence>
<proteinExistence type="predicted"/>
<organism evidence="3">
    <name type="scientific">Lepeophtheirus salmonis</name>
    <name type="common">Salmon louse</name>
    <name type="synonym">Caligus salmonis</name>
    <dbReference type="NCBI Taxonomy" id="72036"/>
    <lineage>
        <taxon>Eukaryota</taxon>
        <taxon>Metazoa</taxon>
        <taxon>Ecdysozoa</taxon>
        <taxon>Arthropoda</taxon>
        <taxon>Crustacea</taxon>
        <taxon>Multicrustacea</taxon>
        <taxon>Hexanauplia</taxon>
        <taxon>Copepoda</taxon>
        <taxon>Siphonostomatoida</taxon>
        <taxon>Caligidae</taxon>
        <taxon>Lepeophtheirus</taxon>
    </lineage>
</organism>
<dbReference type="InterPro" id="IPR040246">
    <property type="entry name" value="C16orf87-like"/>
</dbReference>
<feature type="compositionally biased region" description="Basic residues" evidence="1">
    <location>
        <begin position="75"/>
        <end position="96"/>
    </location>
</feature>
<feature type="compositionally biased region" description="Basic and acidic residues" evidence="1">
    <location>
        <begin position="46"/>
        <end position="74"/>
    </location>
</feature>
<accession>A0A0K2T7P2</accession>
<dbReference type="PANTHER" id="PTHR31101">
    <property type="entry name" value="UPF0547 PROTEIN C16ORF87"/>
    <property type="match status" value="1"/>
</dbReference>
<keyword evidence="4" id="KW-1185">Reference proteome</keyword>
<reference evidence="3" key="1">
    <citation type="submission" date="2014-05" db="EMBL/GenBank/DDBJ databases">
        <authorList>
            <person name="Chronopoulou M."/>
        </authorList>
    </citation>
    <scope>NUCLEOTIDE SEQUENCE</scope>
    <source>
        <tissue evidence="3">Whole organism</tissue>
    </source>
</reference>
<evidence type="ECO:0000313" key="2">
    <source>
        <dbReference type="EMBL" id="CAF2980072.1"/>
    </source>
</evidence>
<feature type="compositionally biased region" description="Low complexity" evidence="1">
    <location>
        <begin position="1"/>
        <end position="19"/>
    </location>
</feature>
<gene>
    <name evidence="2" type="ORF">LSAA_12036</name>
</gene>
<dbReference type="AlphaFoldDB" id="A0A0K2T7P2"/>
<dbReference type="OrthoDB" id="5981040at2759"/>
<dbReference type="EMBL" id="HACA01004662">
    <property type="protein sequence ID" value="CDW22023.1"/>
    <property type="molecule type" value="Transcribed_RNA"/>
</dbReference>
<name>A0A0K2T7P2_LEPSM</name>